<protein>
    <submittedName>
        <fullName evidence="2">Surface antigen</fullName>
    </submittedName>
</protein>
<organism evidence="2 3">
    <name type="scientific">Ancylobacter tetraedralis</name>
    <dbReference type="NCBI Taxonomy" id="217068"/>
    <lineage>
        <taxon>Bacteria</taxon>
        <taxon>Pseudomonadati</taxon>
        <taxon>Pseudomonadota</taxon>
        <taxon>Alphaproteobacteria</taxon>
        <taxon>Hyphomicrobiales</taxon>
        <taxon>Xanthobacteraceae</taxon>
        <taxon>Ancylobacter</taxon>
    </lineage>
</organism>
<reference evidence="2 3" key="1">
    <citation type="submission" date="2020-08" db="EMBL/GenBank/DDBJ databases">
        <title>Genomic Encyclopedia of Type Strains, Phase IV (KMG-IV): sequencing the most valuable type-strain genomes for metagenomic binning, comparative biology and taxonomic classification.</title>
        <authorList>
            <person name="Goeker M."/>
        </authorList>
    </citation>
    <scope>NUCLEOTIDE SEQUENCE [LARGE SCALE GENOMIC DNA]</scope>
    <source>
        <strain evidence="2 3">DSM 5895</strain>
    </source>
</reference>
<gene>
    <name evidence="2" type="ORF">FHS55_004115</name>
</gene>
<evidence type="ECO:0000313" key="2">
    <source>
        <dbReference type="EMBL" id="MBB3773478.1"/>
    </source>
</evidence>
<keyword evidence="3" id="KW-1185">Reference proteome</keyword>
<sequence length="150" mass="15556">MPDALDMSATGSLGGDAVAARAVAPPSPPLSPRPAVAIAGGKPVVQAVAYTAEPVPKGIAPDDWAAARQALAEALREKNASPSVPWENYANAARGTAIPLGAARQTQTGTCRDFRISFVRAADEKWLQGEACRSSHGSWQVAQARLLARS</sequence>
<dbReference type="Proteomes" id="UP000533469">
    <property type="component" value="Unassembled WGS sequence"/>
</dbReference>
<proteinExistence type="predicted"/>
<evidence type="ECO:0000259" key="1">
    <source>
        <dbReference type="Pfam" id="PF16998"/>
    </source>
</evidence>
<evidence type="ECO:0000313" key="3">
    <source>
        <dbReference type="Proteomes" id="UP000533469"/>
    </source>
</evidence>
<accession>A0A839ZFM6</accession>
<dbReference type="AlphaFoldDB" id="A0A839ZFM6"/>
<name>A0A839ZFM6_9HYPH</name>
<dbReference type="InterPro" id="IPR032635">
    <property type="entry name" value="Anti_2"/>
</dbReference>
<dbReference type="EMBL" id="JACICD010000011">
    <property type="protein sequence ID" value="MBB3773478.1"/>
    <property type="molecule type" value="Genomic_DNA"/>
</dbReference>
<dbReference type="Pfam" id="PF16998">
    <property type="entry name" value="17kDa_Anti_2"/>
    <property type="match status" value="1"/>
</dbReference>
<feature type="domain" description="Surface antigen" evidence="1">
    <location>
        <begin position="62"/>
        <end position="142"/>
    </location>
</feature>
<dbReference type="RefSeq" id="WP_246340325.1">
    <property type="nucleotide sequence ID" value="NZ_JACICD010000011.1"/>
</dbReference>
<comment type="caution">
    <text evidence="2">The sequence shown here is derived from an EMBL/GenBank/DDBJ whole genome shotgun (WGS) entry which is preliminary data.</text>
</comment>